<evidence type="ECO:0000313" key="2">
    <source>
        <dbReference type="EMBL" id="OGK74104.1"/>
    </source>
</evidence>
<reference evidence="2 3" key="1">
    <citation type="journal article" date="2016" name="Nat. Commun.">
        <title>Thousands of microbial genomes shed light on interconnected biogeochemical processes in an aquifer system.</title>
        <authorList>
            <person name="Anantharaman K."/>
            <person name="Brown C.T."/>
            <person name="Hug L.A."/>
            <person name="Sharon I."/>
            <person name="Castelle C.J."/>
            <person name="Probst A.J."/>
            <person name="Thomas B.C."/>
            <person name="Singh A."/>
            <person name="Wilkins M.J."/>
            <person name="Karaoz U."/>
            <person name="Brodie E.L."/>
            <person name="Williams K.H."/>
            <person name="Hubbard S.S."/>
            <person name="Banfield J.F."/>
        </authorList>
    </citation>
    <scope>NUCLEOTIDE SEQUENCE [LARGE SCALE GENOMIC DNA]</scope>
</reference>
<evidence type="ECO:0000313" key="3">
    <source>
        <dbReference type="Proteomes" id="UP000177050"/>
    </source>
</evidence>
<gene>
    <name evidence="2" type="ORF">A3K52_05020</name>
</gene>
<name>A0A1F7L247_9BACT</name>
<proteinExistence type="predicted"/>
<dbReference type="AlphaFoldDB" id="A0A1F7L247"/>
<keyword evidence="1" id="KW-1133">Transmembrane helix</keyword>
<dbReference type="Proteomes" id="UP000177050">
    <property type="component" value="Unassembled WGS sequence"/>
</dbReference>
<keyword evidence="1" id="KW-0812">Transmembrane</keyword>
<accession>A0A1F7L247</accession>
<feature type="transmembrane region" description="Helical" evidence="1">
    <location>
        <begin position="7"/>
        <end position="28"/>
    </location>
</feature>
<organism evidence="2 3">
    <name type="scientific">Candidatus Roizmanbacteria bacterium RIFOXYD1_FULL_38_12</name>
    <dbReference type="NCBI Taxonomy" id="1802093"/>
    <lineage>
        <taxon>Bacteria</taxon>
        <taxon>Candidatus Roizmaniibacteriota</taxon>
    </lineage>
</organism>
<evidence type="ECO:0000256" key="1">
    <source>
        <dbReference type="SAM" id="Phobius"/>
    </source>
</evidence>
<sequence>MGNVNKILLVVFFILLTITLGEVGWYYYTSTKTITLPAKTEETKGYLNKDPNSYVCQTYLTPFPNKKLGAIHPKYITMLSKYNASTGRTARLLFEEKGRAKDLSVQGKTKNGKAYEIAFNLVYEDGKTSTRYYYAKDSKFTVQNGKGEQIDASTIKEDDHITITTEENPFEDPTITQAIVKIIITVDR</sequence>
<dbReference type="EMBL" id="MGBR01000001">
    <property type="protein sequence ID" value="OGK74104.1"/>
    <property type="molecule type" value="Genomic_DNA"/>
</dbReference>
<comment type="caution">
    <text evidence="2">The sequence shown here is derived from an EMBL/GenBank/DDBJ whole genome shotgun (WGS) entry which is preliminary data.</text>
</comment>
<keyword evidence="1" id="KW-0472">Membrane</keyword>
<protein>
    <submittedName>
        <fullName evidence="2">Uncharacterized protein</fullName>
    </submittedName>
</protein>